<feature type="domain" description="ABC-2 type transporter transmembrane" evidence="6">
    <location>
        <begin position="33"/>
        <end position="234"/>
    </location>
</feature>
<protein>
    <submittedName>
        <fullName evidence="7">Capsular polysaccharide transport system permease protein</fullName>
    </submittedName>
</protein>
<evidence type="ECO:0000256" key="3">
    <source>
        <dbReference type="ARBA" id="ARBA00022989"/>
    </source>
</evidence>
<evidence type="ECO:0000313" key="8">
    <source>
        <dbReference type="Proteomes" id="UP000295122"/>
    </source>
</evidence>
<reference evidence="7 8" key="1">
    <citation type="submission" date="2019-03" db="EMBL/GenBank/DDBJ databases">
        <title>Genomic Encyclopedia of Type Strains, Phase IV (KMG-IV): sequencing the most valuable type-strain genomes for metagenomic binning, comparative biology and taxonomic classification.</title>
        <authorList>
            <person name="Goeker M."/>
        </authorList>
    </citation>
    <scope>NUCLEOTIDE SEQUENCE [LARGE SCALE GENOMIC DNA]</scope>
    <source>
        <strain evidence="7 8">DSM 25903</strain>
    </source>
</reference>
<evidence type="ECO:0000256" key="1">
    <source>
        <dbReference type="ARBA" id="ARBA00004141"/>
    </source>
</evidence>
<gene>
    <name evidence="7" type="ORF">EV668_3780</name>
</gene>
<keyword evidence="2 5" id="KW-0812">Transmembrane</keyword>
<evidence type="ECO:0000256" key="5">
    <source>
        <dbReference type="SAM" id="Phobius"/>
    </source>
</evidence>
<dbReference type="GO" id="GO:0140359">
    <property type="term" value="F:ABC-type transporter activity"/>
    <property type="evidence" value="ECO:0007669"/>
    <property type="project" value="InterPro"/>
</dbReference>
<keyword evidence="8" id="KW-1185">Reference proteome</keyword>
<evidence type="ECO:0000313" key="7">
    <source>
        <dbReference type="EMBL" id="TDR89290.1"/>
    </source>
</evidence>
<dbReference type="AlphaFoldDB" id="A0A4R7BU69"/>
<feature type="transmembrane region" description="Helical" evidence="5">
    <location>
        <begin position="48"/>
        <end position="71"/>
    </location>
</feature>
<keyword evidence="4 5" id="KW-0472">Membrane</keyword>
<feature type="transmembrane region" description="Helical" evidence="5">
    <location>
        <begin position="245"/>
        <end position="262"/>
    </location>
</feature>
<dbReference type="Pfam" id="PF01061">
    <property type="entry name" value="ABC2_membrane"/>
    <property type="match status" value="1"/>
</dbReference>
<keyword evidence="3 5" id="KW-1133">Transmembrane helix</keyword>
<feature type="transmembrane region" description="Helical" evidence="5">
    <location>
        <begin position="77"/>
        <end position="99"/>
    </location>
</feature>
<evidence type="ECO:0000256" key="4">
    <source>
        <dbReference type="ARBA" id="ARBA00023136"/>
    </source>
</evidence>
<sequence>MGWFRGNPIARSVEVDRTQWFQIVRRRVSILLLLTRRTLGERFSRSRFAGLVSVFEPLGMILMFTLLHSLVPGPPPFGSSGLLFFASGVMPFYLFFHLSSRIRNIDNYRPFPGATRIDHVVARAIGEVFTKFTIFFAFVIITSFFDPAVNFPVNPFICMAAMASMATLGCAIGLVNATIVSMFSSWVYIYALIGRIPLFLSGIPFVQDRAPVYIRDLIASTPFSHLITWFRSGYYVGYPTKTMDLPFALSICAIALFIGILIDDNTREYRSTD</sequence>
<feature type="transmembrane region" description="Helical" evidence="5">
    <location>
        <begin position="153"/>
        <end position="175"/>
    </location>
</feature>
<proteinExistence type="predicted"/>
<organism evidence="7 8">
    <name type="scientific">Enterovirga rhinocerotis</name>
    <dbReference type="NCBI Taxonomy" id="1339210"/>
    <lineage>
        <taxon>Bacteria</taxon>
        <taxon>Pseudomonadati</taxon>
        <taxon>Pseudomonadota</taxon>
        <taxon>Alphaproteobacteria</taxon>
        <taxon>Hyphomicrobiales</taxon>
        <taxon>Methylobacteriaceae</taxon>
        <taxon>Enterovirga</taxon>
    </lineage>
</organism>
<name>A0A4R7BU69_9HYPH</name>
<feature type="transmembrane region" description="Helical" evidence="5">
    <location>
        <begin position="187"/>
        <end position="206"/>
    </location>
</feature>
<comment type="subcellular location">
    <subcellularLocation>
        <location evidence="1">Membrane</location>
        <topology evidence="1">Multi-pass membrane protein</topology>
    </subcellularLocation>
</comment>
<comment type="caution">
    <text evidence="7">The sequence shown here is derived from an EMBL/GenBank/DDBJ whole genome shotgun (WGS) entry which is preliminary data.</text>
</comment>
<dbReference type="InterPro" id="IPR013525">
    <property type="entry name" value="ABC2_TM"/>
</dbReference>
<evidence type="ECO:0000259" key="6">
    <source>
        <dbReference type="Pfam" id="PF01061"/>
    </source>
</evidence>
<accession>A0A4R7BU69</accession>
<dbReference type="RefSeq" id="WP_133772903.1">
    <property type="nucleotide sequence ID" value="NZ_SNZR01000014.1"/>
</dbReference>
<dbReference type="EMBL" id="SNZR01000014">
    <property type="protein sequence ID" value="TDR89290.1"/>
    <property type="molecule type" value="Genomic_DNA"/>
</dbReference>
<feature type="transmembrane region" description="Helical" evidence="5">
    <location>
        <begin position="120"/>
        <end position="141"/>
    </location>
</feature>
<dbReference type="GO" id="GO:0016020">
    <property type="term" value="C:membrane"/>
    <property type="evidence" value="ECO:0007669"/>
    <property type="project" value="UniProtKB-SubCell"/>
</dbReference>
<dbReference type="OrthoDB" id="8479094at2"/>
<evidence type="ECO:0000256" key="2">
    <source>
        <dbReference type="ARBA" id="ARBA00022692"/>
    </source>
</evidence>
<dbReference type="Proteomes" id="UP000295122">
    <property type="component" value="Unassembled WGS sequence"/>
</dbReference>